<dbReference type="AlphaFoldDB" id="A0A0W0Z348"/>
<dbReference type="SUPFAM" id="SSF47384">
    <property type="entry name" value="Homodimeric domain of signal transducing histidine kinase"/>
    <property type="match status" value="1"/>
</dbReference>
<dbReference type="InterPro" id="IPR036097">
    <property type="entry name" value="HisK_dim/P_sf"/>
</dbReference>
<dbReference type="PATRIC" id="fig|45074.5.peg.1035"/>
<name>A0A0W0Z348_9GAMM</name>
<gene>
    <name evidence="1" type="ORF">Lsan_0980</name>
</gene>
<dbReference type="Proteomes" id="UP000054703">
    <property type="component" value="Unassembled WGS sequence"/>
</dbReference>
<proteinExistence type="predicted"/>
<comment type="caution">
    <text evidence="1">The sequence shown here is derived from an EMBL/GenBank/DDBJ whole genome shotgun (WGS) entry which is preliminary data.</text>
</comment>
<accession>A0A0W0Z348</accession>
<dbReference type="OrthoDB" id="5635875at2"/>
<protein>
    <recommendedName>
        <fullName evidence="3">Signal transduction histidine kinase dimerisation/phosphoacceptor domain-containing protein</fullName>
    </recommendedName>
</protein>
<reference evidence="1 2" key="1">
    <citation type="submission" date="2015-11" db="EMBL/GenBank/DDBJ databases">
        <title>Genomic analysis of 38 Legionella species identifies large and diverse effector repertoires.</title>
        <authorList>
            <person name="Burstein D."/>
            <person name="Amaro F."/>
            <person name="Zusman T."/>
            <person name="Lifshitz Z."/>
            <person name="Cohen O."/>
            <person name="Gilbert J.A."/>
            <person name="Pupko T."/>
            <person name="Shuman H.A."/>
            <person name="Segal G."/>
        </authorList>
    </citation>
    <scope>NUCLEOTIDE SEQUENCE [LARGE SCALE GENOMIC DNA]</scope>
    <source>
        <strain evidence="1 2">SC-63-C7</strain>
    </source>
</reference>
<dbReference type="RefSeq" id="WP_058513412.1">
    <property type="nucleotide sequence ID" value="NZ_CAAAIH010000022.1"/>
</dbReference>
<evidence type="ECO:0008006" key="3">
    <source>
        <dbReference type="Google" id="ProtNLM"/>
    </source>
</evidence>
<organism evidence="1 2">
    <name type="scientific">Legionella santicrucis</name>
    <dbReference type="NCBI Taxonomy" id="45074"/>
    <lineage>
        <taxon>Bacteria</taxon>
        <taxon>Pseudomonadati</taxon>
        <taxon>Pseudomonadota</taxon>
        <taxon>Gammaproteobacteria</taxon>
        <taxon>Legionellales</taxon>
        <taxon>Legionellaceae</taxon>
        <taxon>Legionella</taxon>
    </lineage>
</organism>
<sequence>MNGLIQKSSAEQLLLQLIHELNQPLTVIKAYLGGCELRLKNNNLSSEQMVSTLQKIMEHTDLFANKVYEMREIISQKDSYIPDLITEITSLFTFEINLYEIELKLELLENNLSDFCMNTTQFKLKSLKNMPST</sequence>
<dbReference type="Gene3D" id="1.10.287.130">
    <property type="match status" value="1"/>
</dbReference>
<evidence type="ECO:0000313" key="2">
    <source>
        <dbReference type="Proteomes" id="UP000054703"/>
    </source>
</evidence>
<dbReference type="GO" id="GO:0000155">
    <property type="term" value="F:phosphorelay sensor kinase activity"/>
    <property type="evidence" value="ECO:0007669"/>
    <property type="project" value="InterPro"/>
</dbReference>
<dbReference type="STRING" id="45074.Lsan_0980"/>
<keyword evidence="2" id="KW-1185">Reference proteome</keyword>
<evidence type="ECO:0000313" key="1">
    <source>
        <dbReference type="EMBL" id="KTD63547.1"/>
    </source>
</evidence>
<dbReference type="EMBL" id="LNYU01000024">
    <property type="protein sequence ID" value="KTD63547.1"/>
    <property type="molecule type" value="Genomic_DNA"/>
</dbReference>